<proteinExistence type="predicted"/>
<reference evidence="1" key="1">
    <citation type="journal article" date="2021" name="Nat. Commun.">
        <title>Genetic determinants of endophytism in the Arabidopsis root mycobiome.</title>
        <authorList>
            <person name="Mesny F."/>
            <person name="Miyauchi S."/>
            <person name="Thiergart T."/>
            <person name="Pickel B."/>
            <person name="Atanasova L."/>
            <person name="Karlsson M."/>
            <person name="Huettel B."/>
            <person name="Barry K.W."/>
            <person name="Haridas S."/>
            <person name="Chen C."/>
            <person name="Bauer D."/>
            <person name="Andreopoulos W."/>
            <person name="Pangilinan J."/>
            <person name="LaButti K."/>
            <person name="Riley R."/>
            <person name="Lipzen A."/>
            <person name="Clum A."/>
            <person name="Drula E."/>
            <person name="Henrissat B."/>
            <person name="Kohler A."/>
            <person name="Grigoriev I.V."/>
            <person name="Martin F.M."/>
            <person name="Hacquard S."/>
        </authorList>
    </citation>
    <scope>NUCLEOTIDE SEQUENCE</scope>
    <source>
        <strain evidence="1">MPI-SDFR-AT-0120</strain>
    </source>
</reference>
<protein>
    <submittedName>
        <fullName evidence="1">Uncharacterized protein</fullName>
    </submittedName>
</protein>
<dbReference type="AlphaFoldDB" id="A0A8K0R0K0"/>
<keyword evidence="2" id="KW-1185">Reference proteome</keyword>
<comment type="caution">
    <text evidence="1">The sequence shown here is derived from an EMBL/GenBank/DDBJ whole genome shotgun (WGS) entry which is preliminary data.</text>
</comment>
<dbReference type="Proteomes" id="UP000813461">
    <property type="component" value="Unassembled WGS sequence"/>
</dbReference>
<evidence type="ECO:0000313" key="1">
    <source>
        <dbReference type="EMBL" id="KAH7080951.1"/>
    </source>
</evidence>
<dbReference type="EMBL" id="JAGMVJ010000015">
    <property type="protein sequence ID" value="KAH7080951.1"/>
    <property type="molecule type" value="Genomic_DNA"/>
</dbReference>
<accession>A0A8K0R0K0</accession>
<gene>
    <name evidence="1" type="ORF">FB567DRAFT_532156</name>
</gene>
<evidence type="ECO:0000313" key="2">
    <source>
        <dbReference type="Proteomes" id="UP000813461"/>
    </source>
</evidence>
<name>A0A8K0R0K0_9PLEO</name>
<feature type="non-terminal residue" evidence="1">
    <location>
        <position position="1"/>
    </location>
</feature>
<sequence length="91" mass="10426">MPRICTFCYHDKGLPDHERLATFTREGHLVHMIKHLNAMAAGQTRLCPCHLDTCKVSNEMGDVPQEKHLDSIHGIEFAAQTSRTLARLWRM</sequence>
<organism evidence="1 2">
    <name type="scientific">Paraphoma chrysanthemicola</name>
    <dbReference type="NCBI Taxonomy" id="798071"/>
    <lineage>
        <taxon>Eukaryota</taxon>
        <taxon>Fungi</taxon>
        <taxon>Dikarya</taxon>
        <taxon>Ascomycota</taxon>
        <taxon>Pezizomycotina</taxon>
        <taxon>Dothideomycetes</taxon>
        <taxon>Pleosporomycetidae</taxon>
        <taxon>Pleosporales</taxon>
        <taxon>Pleosporineae</taxon>
        <taxon>Phaeosphaeriaceae</taxon>
        <taxon>Paraphoma</taxon>
    </lineage>
</organism>